<evidence type="ECO:0000313" key="2">
    <source>
        <dbReference type="EMBL" id="KUI54930.1"/>
    </source>
</evidence>
<keyword evidence="3" id="KW-1185">Reference proteome</keyword>
<sequence>MHIPAHFYQRASTATSWDVELADNVAICIACGVIVLFFIILAVVLFLACKSVWRSGVCYGAETPRLWNITITPDGQLQPNDECGSSQWPKASGILRRMTDFAQGHVAQYGTVSGAQFFAKRYAKLQ</sequence>
<dbReference type="AlphaFoldDB" id="A0A194UTB0"/>
<feature type="transmembrane region" description="Helical" evidence="1">
    <location>
        <begin position="24"/>
        <end position="47"/>
    </location>
</feature>
<keyword evidence="1" id="KW-1133">Transmembrane helix</keyword>
<organism evidence="2 3">
    <name type="scientific">Cytospora mali</name>
    <name type="common">Apple Valsa canker fungus</name>
    <name type="synonym">Valsa mali</name>
    <dbReference type="NCBI Taxonomy" id="578113"/>
    <lineage>
        <taxon>Eukaryota</taxon>
        <taxon>Fungi</taxon>
        <taxon>Dikarya</taxon>
        <taxon>Ascomycota</taxon>
        <taxon>Pezizomycotina</taxon>
        <taxon>Sordariomycetes</taxon>
        <taxon>Sordariomycetidae</taxon>
        <taxon>Diaporthales</taxon>
        <taxon>Cytosporaceae</taxon>
        <taxon>Cytospora</taxon>
    </lineage>
</organism>
<dbReference type="EMBL" id="KN714677">
    <property type="protein sequence ID" value="KUI54930.1"/>
    <property type="molecule type" value="Genomic_DNA"/>
</dbReference>
<dbReference type="Proteomes" id="UP000078576">
    <property type="component" value="Unassembled WGS sequence"/>
</dbReference>
<gene>
    <name evidence="2" type="ORF">VP1G_10712</name>
</gene>
<accession>A0A194UTB0</accession>
<keyword evidence="1" id="KW-0812">Transmembrane</keyword>
<reference evidence="3" key="1">
    <citation type="submission" date="2014-12" db="EMBL/GenBank/DDBJ databases">
        <title>Genome Sequence of Valsa Canker Pathogens Uncovers a Specific Adaption of Colonization on Woody Bark.</title>
        <authorList>
            <person name="Yin Z."/>
            <person name="Liu H."/>
            <person name="Gao X."/>
            <person name="Li Z."/>
            <person name="Song N."/>
            <person name="Ke X."/>
            <person name="Dai Q."/>
            <person name="Wu Y."/>
            <person name="Sun Y."/>
            <person name="Xu J.-R."/>
            <person name="Kang Z.K."/>
            <person name="Wang L."/>
            <person name="Huang L."/>
        </authorList>
    </citation>
    <scope>NUCLEOTIDE SEQUENCE [LARGE SCALE GENOMIC DNA]</scope>
    <source>
        <strain evidence="3">SXYL134</strain>
    </source>
</reference>
<evidence type="ECO:0000313" key="3">
    <source>
        <dbReference type="Proteomes" id="UP000078576"/>
    </source>
</evidence>
<proteinExistence type="predicted"/>
<name>A0A194UTB0_CYTMA</name>
<evidence type="ECO:0000256" key="1">
    <source>
        <dbReference type="SAM" id="Phobius"/>
    </source>
</evidence>
<protein>
    <submittedName>
        <fullName evidence="2">Uncharacterized protein</fullName>
    </submittedName>
</protein>
<keyword evidence="1" id="KW-0472">Membrane</keyword>